<sequence length="114" mass="12322">MRALPLLAALVALTSAAAAQQGRSVTIVNGTGDVIRGIHLAPANEDHWGPDRMGPNLMEREQRAITVPGSACAYDIRIVLGRRPREQLLFGVDICKSPTVTVNGRQGRIIERVE</sequence>
<feature type="signal peptide" evidence="1">
    <location>
        <begin position="1"/>
        <end position="19"/>
    </location>
</feature>
<evidence type="ECO:0000313" key="3">
    <source>
        <dbReference type="Proteomes" id="UP000255207"/>
    </source>
</evidence>
<dbReference type="OrthoDB" id="7274433at2"/>
<proteinExistence type="predicted"/>
<dbReference type="RefSeq" id="WP_114829479.1">
    <property type="nucleotide sequence ID" value="NZ_QQTO01000021.1"/>
</dbReference>
<gene>
    <name evidence="2" type="ORF">DWE98_11945</name>
</gene>
<dbReference type="Proteomes" id="UP000255207">
    <property type="component" value="Unassembled WGS sequence"/>
</dbReference>
<keyword evidence="1" id="KW-0732">Signal</keyword>
<evidence type="ECO:0000313" key="2">
    <source>
        <dbReference type="EMBL" id="RDJ25433.1"/>
    </source>
</evidence>
<protein>
    <submittedName>
        <fullName evidence="2">Uncharacterized protein</fullName>
    </submittedName>
</protein>
<evidence type="ECO:0000256" key="1">
    <source>
        <dbReference type="SAM" id="SignalP"/>
    </source>
</evidence>
<keyword evidence="3" id="KW-1185">Reference proteome</keyword>
<dbReference type="EMBL" id="QQTP01000005">
    <property type="protein sequence ID" value="RDJ25433.1"/>
    <property type="molecule type" value="Genomic_DNA"/>
</dbReference>
<name>A0A370L726_9HYPH</name>
<organism evidence="2 3">
    <name type="scientific">Bosea caraganae</name>
    <dbReference type="NCBI Taxonomy" id="2763117"/>
    <lineage>
        <taxon>Bacteria</taxon>
        <taxon>Pseudomonadati</taxon>
        <taxon>Pseudomonadota</taxon>
        <taxon>Alphaproteobacteria</taxon>
        <taxon>Hyphomicrobiales</taxon>
        <taxon>Boseaceae</taxon>
        <taxon>Bosea</taxon>
    </lineage>
</organism>
<reference evidence="3" key="1">
    <citation type="submission" date="2018-07" db="EMBL/GenBank/DDBJ databases">
        <authorList>
            <person name="Safronova V.I."/>
            <person name="Chirak E.R."/>
            <person name="Sazanova A.L."/>
        </authorList>
    </citation>
    <scope>NUCLEOTIDE SEQUENCE [LARGE SCALE GENOMIC DNA]</scope>
    <source>
        <strain evidence="3">RCAM04685</strain>
    </source>
</reference>
<dbReference type="AlphaFoldDB" id="A0A370L726"/>
<feature type="chain" id="PRO_5030068444" evidence="1">
    <location>
        <begin position="20"/>
        <end position="114"/>
    </location>
</feature>
<comment type="caution">
    <text evidence="2">The sequence shown here is derived from an EMBL/GenBank/DDBJ whole genome shotgun (WGS) entry which is preliminary data.</text>
</comment>
<accession>A0A370L726</accession>